<accession>A0A9J6GS83</accession>
<gene>
    <name evidence="2" type="ORF">HPB48_016889</name>
</gene>
<dbReference type="VEuPathDB" id="VectorBase:HLOH_054467"/>
<organism evidence="2 3">
    <name type="scientific">Haemaphysalis longicornis</name>
    <name type="common">Bush tick</name>
    <dbReference type="NCBI Taxonomy" id="44386"/>
    <lineage>
        <taxon>Eukaryota</taxon>
        <taxon>Metazoa</taxon>
        <taxon>Ecdysozoa</taxon>
        <taxon>Arthropoda</taxon>
        <taxon>Chelicerata</taxon>
        <taxon>Arachnida</taxon>
        <taxon>Acari</taxon>
        <taxon>Parasitiformes</taxon>
        <taxon>Ixodida</taxon>
        <taxon>Ixodoidea</taxon>
        <taxon>Ixodidae</taxon>
        <taxon>Haemaphysalinae</taxon>
        <taxon>Haemaphysalis</taxon>
    </lineage>
</organism>
<dbReference type="AlphaFoldDB" id="A0A9J6GS83"/>
<evidence type="ECO:0000313" key="2">
    <source>
        <dbReference type="EMBL" id="KAH9378325.1"/>
    </source>
</evidence>
<feature type="region of interest" description="Disordered" evidence="1">
    <location>
        <begin position="1"/>
        <end position="21"/>
    </location>
</feature>
<dbReference type="Proteomes" id="UP000821853">
    <property type="component" value="Unassembled WGS sequence"/>
</dbReference>
<sequence>MEAEEAQTSETSTQPPVEEQKELTYGETIILAALKRMEDRLNTLETKHEKYSARVAAIEVGMKFTLLKKERTSRIKEAISKRRGRLHTSANEDNSPSSTLYMFSFFSRKTSVVSNARVVYTSLVPPSLHWLIIMNLSCPYLEEETTNLARHPHPTNNSRLTERISESTEHVKEHCATLARNQWKLICNAINGTLNQKRTWHILVKLLGIHPAPVPTLEKHYCLLGSDALATQLRDLYIPPALPSIFTPPNENSMRRSPSGISSGRQKNQSGSWSQMIPTGAWLPDTRHLPPLASPPQQMPAVQDTLGAQRAAARLNSASSSSRLLRCYSKPQLRVALQAEGCEARRRLVSFTLPRGVAQHYVRYGSTSDSWISEQLVVDAWTTYIRAAETRRGELFAAVAATSASC</sequence>
<proteinExistence type="predicted"/>
<keyword evidence="3" id="KW-1185">Reference proteome</keyword>
<evidence type="ECO:0000256" key="1">
    <source>
        <dbReference type="SAM" id="MobiDB-lite"/>
    </source>
</evidence>
<feature type="region of interest" description="Disordered" evidence="1">
    <location>
        <begin position="247"/>
        <end position="276"/>
    </location>
</feature>
<name>A0A9J6GS83_HAELO</name>
<protein>
    <submittedName>
        <fullName evidence="2">Uncharacterized protein</fullName>
    </submittedName>
</protein>
<reference evidence="2 3" key="1">
    <citation type="journal article" date="2020" name="Cell">
        <title>Large-Scale Comparative Analyses of Tick Genomes Elucidate Their Genetic Diversity and Vector Capacities.</title>
        <authorList>
            <consortium name="Tick Genome and Microbiome Consortium (TIGMIC)"/>
            <person name="Jia N."/>
            <person name="Wang J."/>
            <person name="Shi W."/>
            <person name="Du L."/>
            <person name="Sun Y."/>
            <person name="Zhan W."/>
            <person name="Jiang J.F."/>
            <person name="Wang Q."/>
            <person name="Zhang B."/>
            <person name="Ji P."/>
            <person name="Bell-Sakyi L."/>
            <person name="Cui X.M."/>
            <person name="Yuan T.T."/>
            <person name="Jiang B.G."/>
            <person name="Yang W.F."/>
            <person name="Lam T.T."/>
            <person name="Chang Q.C."/>
            <person name="Ding S.J."/>
            <person name="Wang X.J."/>
            <person name="Zhu J.G."/>
            <person name="Ruan X.D."/>
            <person name="Zhao L."/>
            <person name="Wei J.T."/>
            <person name="Ye R.Z."/>
            <person name="Que T.C."/>
            <person name="Du C.H."/>
            <person name="Zhou Y.H."/>
            <person name="Cheng J.X."/>
            <person name="Dai P.F."/>
            <person name="Guo W.B."/>
            <person name="Han X.H."/>
            <person name="Huang E.J."/>
            <person name="Li L.F."/>
            <person name="Wei W."/>
            <person name="Gao Y.C."/>
            <person name="Liu J.Z."/>
            <person name="Shao H.Z."/>
            <person name="Wang X."/>
            <person name="Wang C.C."/>
            <person name="Yang T.C."/>
            <person name="Huo Q.B."/>
            <person name="Li W."/>
            <person name="Chen H.Y."/>
            <person name="Chen S.E."/>
            <person name="Zhou L.G."/>
            <person name="Ni X.B."/>
            <person name="Tian J.H."/>
            <person name="Sheng Y."/>
            <person name="Liu T."/>
            <person name="Pan Y.S."/>
            <person name="Xia L.Y."/>
            <person name="Li J."/>
            <person name="Zhao F."/>
            <person name="Cao W.C."/>
        </authorList>
    </citation>
    <scope>NUCLEOTIDE SEQUENCE [LARGE SCALE GENOMIC DNA]</scope>
    <source>
        <strain evidence="2">HaeL-2018</strain>
    </source>
</reference>
<dbReference type="EMBL" id="JABSTR010000008">
    <property type="protein sequence ID" value="KAH9378325.1"/>
    <property type="molecule type" value="Genomic_DNA"/>
</dbReference>
<evidence type="ECO:0000313" key="3">
    <source>
        <dbReference type="Proteomes" id="UP000821853"/>
    </source>
</evidence>
<comment type="caution">
    <text evidence="2">The sequence shown here is derived from an EMBL/GenBank/DDBJ whole genome shotgun (WGS) entry which is preliminary data.</text>
</comment>